<proteinExistence type="predicted"/>
<dbReference type="EMBL" id="JBHEZY010000003">
    <property type="protein sequence ID" value="MFC1431273.1"/>
    <property type="molecule type" value="Genomic_DNA"/>
</dbReference>
<feature type="chain" id="PRO_5045032982" description="Lipoprotein" evidence="1">
    <location>
        <begin position="35"/>
        <end position="170"/>
    </location>
</feature>
<organism evidence="2 5">
    <name type="scientific">Streptacidiphilus alkalitolerans</name>
    <dbReference type="NCBI Taxonomy" id="3342712"/>
    <lineage>
        <taxon>Bacteria</taxon>
        <taxon>Bacillati</taxon>
        <taxon>Actinomycetota</taxon>
        <taxon>Actinomycetes</taxon>
        <taxon>Kitasatosporales</taxon>
        <taxon>Streptomycetaceae</taxon>
        <taxon>Streptacidiphilus</taxon>
    </lineage>
</organism>
<gene>
    <name evidence="3" type="ORF">ACEZDB_11505</name>
    <name evidence="2" type="ORF">ACEZDG_13795</name>
</gene>
<keyword evidence="1" id="KW-0732">Signal</keyword>
<protein>
    <recommendedName>
        <fullName evidence="6">Lipoprotein</fullName>
    </recommendedName>
</protein>
<evidence type="ECO:0000256" key="1">
    <source>
        <dbReference type="SAM" id="SignalP"/>
    </source>
</evidence>
<evidence type="ECO:0000313" key="2">
    <source>
        <dbReference type="EMBL" id="MFC1410340.1"/>
    </source>
</evidence>
<accession>A0ABV6V9D0</accession>
<name>A0ABV6V9D0_9ACTN</name>
<comment type="caution">
    <text evidence="2">The sequence shown here is derived from an EMBL/GenBank/DDBJ whole genome shotgun (WGS) entry which is preliminary data.</text>
</comment>
<evidence type="ECO:0000313" key="4">
    <source>
        <dbReference type="Proteomes" id="UP001592530"/>
    </source>
</evidence>
<feature type="signal peptide" evidence="1">
    <location>
        <begin position="1"/>
        <end position="34"/>
    </location>
</feature>
<keyword evidence="5" id="KW-1185">Reference proteome</keyword>
<dbReference type="Proteomes" id="UP001592582">
    <property type="component" value="Unassembled WGS sequence"/>
</dbReference>
<evidence type="ECO:0000313" key="5">
    <source>
        <dbReference type="Proteomes" id="UP001592582"/>
    </source>
</evidence>
<dbReference type="RefSeq" id="WP_380507808.1">
    <property type="nucleotide sequence ID" value="NZ_JBHEZX010000005.1"/>
</dbReference>
<evidence type="ECO:0000313" key="3">
    <source>
        <dbReference type="EMBL" id="MFC1431273.1"/>
    </source>
</evidence>
<dbReference type="EMBL" id="JBHEZX010000005">
    <property type="protein sequence ID" value="MFC1410340.1"/>
    <property type="molecule type" value="Genomic_DNA"/>
</dbReference>
<dbReference type="Proteomes" id="UP001592530">
    <property type="component" value="Unassembled WGS sequence"/>
</dbReference>
<reference evidence="4 5" key="1">
    <citation type="submission" date="2024-09" db="EMBL/GenBank/DDBJ databases">
        <authorList>
            <person name="Lee S.D."/>
        </authorList>
    </citation>
    <scope>NUCLEOTIDE SEQUENCE [LARGE SCALE GENOMIC DNA]</scope>
    <source>
        <strain evidence="2 5">N1-1</strain>
        <strain evidence="3 4">N1-3</strain>
    </source>
</reference>
<evidence type="ECO:0008006" key="6">
    <source>
        <dbReference type="Google" id="ProtNLM"/>
    </source>
</evidence>
<sequence length="170" mass="18025">MLSSTTRRRHVIAAAVLAAAAALCTSCSSGGSHQATGPDGITATQVSTEFKAEQQHLTLAPKWVWPADPTPESKGPDGRAMMFGRGYGTTHADFYWMCSWERYYLSPGISTSASDHALAVMKSVSNTEYYKVALLPADQTALDKEISDAGLGDKTVLVKDVAVNCPASPA</sequence>